<dbReference type="AlphaFoldDB" id="A0A8H4A3P1"/>
<comment type="caution">
    <text evidence="2">The sequence shown here is derived from an EMBL/GenBank/DDBJ whole genome shotgun (WGS) entry which is preliminary data.</text>
</comment>
<proteinExistence type="predicted"/>
<keyword evidence="3" id="KW-1185">Reference proteome</keyword>
<gene>
    <name evidence="2" type="ORF">F8M41_006965</name>
</gene>
<evidence type="ECO:0000313" key="2">
    <source>
        <dbReference type="EMBL" id="KAF0420589.1"/>
    </source>
</evidence>
<reference evidence="2 3" key="1">
    <citation type="journal article" date="2019" name="Environ. Microbiol.">
        <title>At the nexus of three kingdoms: the genome of the mycorrhizal fungus Gigaspora margarita provides insights into plant, endobacterial and fungal interactions.</title>
        <authorList>
            <person name="Venice F."/>
            <person name="Ghignone S."/>
            <person name="Salvioli di Fossalunga A."/>
            <person name="Amselem J."/>
            <person name="Novero M."/>
            <person name="Xianan X."/>
            <person name="Sedzielewska Toro K."/>
            <person name="Morin E."/>
            <person name="Lipzen A."/>
            <person name="Grigoriev I.V."/>
            <person name="Henrissat B."/>
            <person name="Martin F.M."/>
            <person name="Bonfante P."/>
        </authorList>
    </citation>
    <scope>NUCLEOTIDE SEQUENCE [LARGE SCALE GENOMIC DNA]</scope>
    <source>
        <strain evidence="2 3">BEG34</strain>
    </source>
</reference>
<sequence length="139" mass="16153">MESKFEKAKKRKKEDLEEDQKVDVTWEKKAFTDISEWVNGTQDTQSILLLAKHLTDSWLDSSQSGNSVARKITERKVNLPIQVLLLGEVLIKRIIQNRSKKKELVQAIKQNEDLKELLFYTDSSVKFDTIDRVDNFDIA</sequence>
<evidence type="ECO:0000313" key="3">
    <source>
        <dbReference type="Proteomes" id="UP000439903"/>
    </source>
</evidence>
<protein>
    <submittedName>
        <fullName evidence="2">Uncharacterized protein</fullName>
    </submittedName>
</protein>
<dbReference type="Proteomes" id="UP000439903">
    <property type="component" value="Unassembled WGS sequence"/>
</dbReference>
<dbReference type="EMBL" id="WTPW01001692">
    <property type="protein sequence ID" value="KAF0420589.1"/>
    <property type="molecule type" value="Genomic_DNA"/>
</dbReference>
<organism evidence="2 3">
    <name type="scientific">Gigaspora margarita</name>
    <dbReference type="NCBI Taxonomy" id="4874"/>
    <lineage>
        <taxon>Eukaryota</taxon>
        <taxon>Fungi</taxon>
        <taxon>Fungi incertae sedis</taxon>
        <taxon>Mucoromycota</taxon>
        <taxon>Glomeromycotina</taxon>
        <taxon>Glomeromycetes</taxon>
        <taxon>Diversisporales</taxon>
        <taxon>Gigasporaceae</taxon>
        <taxon>Gigaspora</taxon>
    </lineage>
</organism>
<name>A0A8H4A3P1_GIGMA</name>
<accession>A0A8H4A3P1</accession>
<evidence type="ECO:0000256" key="1">
    <source>
        <dbReference type="SAM" id="MobiDB-lite"/>
    </source>
</evidence>
<feature type="region of interest" description="Disordered" evidence="1">
    <location>
        <begin position="1"/>
        <end position="20"/>
    </location>
</feature>